<dbReference type="EMBL" id="QGKV02000759">
    <property type="protein sequence ID" value="KAF3568622.1"/>
    <property type="molecule type" value="Genomic_DNA"/>
</dbReference>
<reference evidence="1 2" key="1">
    <citation type="journal article" date="2020" name="BMC Genomics">
        <title>Intraspecific diversification of the crop wild relative Brassica cretica Lam. using demographic model selection.</title>
        <authorList>
            <person name="Kioukis A."/>
            <person name="Michalopoulou V.A."/>
            <person name="Briers L."/>
            <person name="Pirintsos S."/>
            <person name="Studholme D.J."/>
            <person name="Pavlidis P."/>
            <person name="Sarris P.F."/>
        </authorList>
    </citation>
    <scope>NUCLEOTIDE SEQUENCE [LARGE SCALE GENOMIC DNA]</scope>
    <source>
        <strain evidence="2">cv. PFS-1207/04</strain>
    </source>
</reference>
<accession>A0ABQ7DAL0</accession>
<protein>
    <submittedName>
        <fullName evidence="1">Uncharacterized protein</fullName>
    </submittedName>
</protein>
<name>A0ABQ7DAL0_BRACR</name>
<comment type="caution">
    <text evidence="1">The sequence shown here is derived from an EMBL/GenBank/DDBJ whole genome shotgun (WGS) entry which is preliminary data.</text>
</comment>
<evidence type="ECO:0000313" key="2">
    <source>
        <dbReference type="Proteomes" id="UP000266723"/>
    </source>
</evidence>
<evidence type="ECO:0000313" key="1">
    <source>
        <dbReference type="EMBL" id="KAF3568622.1"/>
    </source>
</evidence>
<sequence length="253" mass="27740">MELDVDVFLFSRLELPGELQRLVGINLNPDLLLCSIDHVHFPKSITNSFQVLMSAEVQGNALELDPKRHHRWRSLPKSQAVIFSDIPHCSGIATQLVTACPVGMLLKGEVLGSRLTNNLIMELERTYNGGVGVGALQRLGMMLKGEVLGLRLTNNLIMELERTHNGGVGVGALQRCEPGAHGADCRNRTTKREPRAGQERMRAGLMLRTRTNCYRGCSSASIGNAHLRDGAEIVGCELVLRERELAEIVGVLS</sequence>
<dbReference type="Proteomes" id="UP000266723">
    <property type="component" value="Unassembled WGS sequence"/>
</dbReference>
<organism evidence="1 2">
    <name type="scientific">Brassica cretica</name>
    <name type="common">Mustard</name>
    <dbReference type="NCBI Taxonomy" id="69181"/>
    <lineage>
        <taxon>Eukaryota</taxon>
        <taxon>Viridiplantae</taxon>
        <taxon>Streptophyta</taxon>
        <taxon>Embryophyta</taxon>
        <taxon>Tracheophyta</taxon>
        <taxon>Spermatophyta</taxon>
        <taxon>Magnoliopsida</taxon>
        <taxon>eudicotyledons</taxon>
        <taxon>Gunneridae</taxon>
        <taxon>Pentapetalae</taxon>
        <taxon>rosids</taxon>
        <taxon>malvids</taxon>
        <taxon>Brassicales</taxon>
        <taxon>Brassicaceae</taxon>
        <taxon>Brassiceae</taxon>
        <taxon>Brassica</taxon>
    </lineage>
</organism>
<proteinExistence type="predicted"/>
<keyword evidence="2" id="KW-1185">Reference proteome</keyword>
<gene>
    <name evidence="1" type="ORF">DY000_02017495</name>
</gene>